<organism evidence="1 2">
    <name type="scientific">Mycena indigotica</name>
    <dbReference type="NCBI Taxonomy" id="2126181"/>
    <lineage>
        <taxon>Eukaryota</taxon>
        <taxon>Fungi</taxon>
        <taxon>Dikarya</taxon>
        <taxon>Basidiomycota</taxon>
        <taxon>Agaricomycotina</taxon>
        <taxon>Agaricomycetes</taxon>
        <taxon>Agaricomycetidae</taxon>
        <taxon>Agaricales</taxon>
        <taxon>Marasmiineae</taxon>
        <taxon>Mycenaceae</taxon>
        <taxon>Mycena</taxon>
    </lineage>
</organism>
<dbReference type="AlphaFoldDB" id="A0A8H6WEV9"/>
<evidence type="ECO:0000313" key="1">
    <source>
        <dbReference type="EMBL" id="KAF7309864.1"/>
    </source>
</evidence>
<keyword evidence="2" id="KW-1185">Reference proteome</keyword>
<gene>
    <name evidence="1" type="ORF">MIND_00358500</name>
</gene>
<protein>
    <recommendedName>
        <fullName evidence="3">Lipid droplet-associated perilipin protein</fullName>
    </recommendedName>
</protein>
<dbReference type="EMBL" id="JACAZF010000003">
    <property type="protein sequence ID" value="KAF7309864.1"/>
    <property type="molecule type" value="Genomic_DNA"/>
</dbReference>
<evidence type="ECO:0008006" key="3">
    <source>
        <dbReference type="Google" id="ProtNLM"/>
    </source>
</evidence>
<dbReference type="Proteomes" id="UP000636479">
    <property type="component" value="Unassembled WGS sequence"/>
</dbReference>
<dbReference type="GeneID" id="59342945"/>
<dbReference type="OrthoDB" id="376826at2759"/>
<proteinExistence type="predicted"/>
<evidence type="ECO:0000313" key="2">
    <source>
        <dbReference type="Proteomes" id="UP000636479"/>
    </source>
</evidence>
<dbReference type="PANTHER" id="PTHR14024:SF49">
    <property type="entry name" value="LIPID STORAGE DROPLETS SURFACE-BINDING PROTEIN 1"/>
    <property type="match status" value="1"/>
</dbReference>
<reference evidence="1" key="1">
    <citation type="submission" date="2020-05" db="EMBL/GenBank/DDBJ databases">
        <title>Mycena genomes resolve the evolution of fungal bioluminescence.</title>
        <authorList>
            <person name="Tsai I.J."/>
        </authorList>
    </citation>
    <scope>NUCLEOTIDE SEQUENCE</scope>
    <source>
        <strain evidence="1">171206Taipei</strain>
    </source>
</reference>
<accession>A0A8H6WEV9</accession>
<name>A0A8H6WEV9_9AGAR</name>
<dbReference type="PANTHER" id="PTHR14024">
    <property type="entry name" value="PERILIPIN"/>
    <property type="match status" value="1"/>
</dbReference>
<dbReference type="RefSeq" id="XP_037223314.1">
    <property type="nucleotide sequence ID" value="XM_037360429.1"/>
</dbReference>
<comment type="caution">
    <text evidence="1">The sequence shown here is derived from an EMBL/GenBank/DDBJ whole genome shotgun (WGS) entry which is preliminary data.</text>
</comment>
<sequence length="319" mass="34857">MTTSTVPMPSSSNSEKSQAPELTIINRVASIPIVAYTVQQVSATLANNRYTSSPYSAAKDLSASAYNYAAPLHVRLGPWLVSADNYANKAVDAVETRYPYPFQAKPEEVSSYVRERSASVTKMVGETRENANKAIETRITTPAKEAAYGIDQRLTPLVDYIEKTAVTRLHTSAPTDTQYQVQRVYELSKNVTGQLYDYSHQTVLVQRASQTADSITELAQIAGARVDALSNRLITELRSIQTSLVATGASVQSSAGAASQELNSTIVTLRDILSTPNMPLNEKVNRVGQEVQWRVRPLLDRLLALAPRRQEAANGDASH</sequence>